<reference evidence="1 2" key="1">
    <citation type="journal article" date="2015" name="Nature">
        <title>rRNA introns, odd ribosomes, and small enigmatic genomes across a large radiation of phyla.</title>
        <authorList>
            <person name="Brown C.T."/>
            <person name="Hug L.A."/>
            <person name="Thomas B.C."/>
            <person name="Sharon I."/>
            <person name="Castelle C.J."/>
            <person name="Singh A."/>
            <person name="Wilkins M.J."/>
            <person name="Williams K.H."/>
            <person name="Banfield J.F."/>
        </authorList>
    </citation>
    <scope>NUCLEOTIDE SEQUENCE [LARGE SCALE GENOMIC DNA]</scope>
</reference>
<dbReference type="Proteomes" id="UP000034826">
    <property type="component" value="Unassembled WGS sequence"/>
</dbReference>
<organism evidence="1 2">
    <name type="scientific">Candidatus Woesebacteria bacterium GW2011_GWA2_44_33</name>
    <dbReference type="NCBI Taxonomy" id="1618564"/>
    <lineage>
        <taxon>Bacteria</taxon>
        <taxon>Candidatus Woeseibacteriota</taxon>
    </lineage>
</organism>
<accession>A0A0G1J4I9</accession>
<dbReference type="Gene3D" id="2.40.70.10">
    <property type="entry name" value="Acid Proteases"/>
    <property type="match status" value="1"/>
</dbReference>
<evidence type="ECO:0000313" key="1">
    <source>
        <dbReference type="EMBL" id="KKT66536.1"/>
    </source>
</evidence>
<dbReference type="Pfam" id="PF13650">
    <property type="entry name" value="Asp_protease_2"/>
    <property type="match status" value="1"/>
</dbReference>
<comment type="caution">
    <text evidence="1">The sequence shown here is derived from an EMBL/GenBank/DDBJ whole genome shotgun (WGS) entry which is preliminary data.</text>
</comment>
<dbReference type="SUPFAM" id="SSF50630">
    <property type="entry name" value="Acid proteases"/>
    <property type="match status" value="1"/>
</dbReference>
<dbReference type="AlphaFoldDB" id="A0A0G1J4I9"/>
<evidence type="ECO:0000313" key="2">
    <source>
        <dbReference type="Proteomes" id="UP000034826"/>
    </source>
</evidence>
<sequence length="167" mass="18433">MNEVGIAIPTTNLRKVHSHRYKAIWDTGATNCVITSKVVGDLGILPFSKRKVAGISGEVIANVYYVDIFLPNGVCVTDIVAFETPDLVGEPEMLIGMDIIGLGDFSVTQANGHTVMSYRIPSIKDINYAEEAKILMDRFTTKNVAASKKQRNRELRILAKQHKRSGK</sequence>
<proteinExistence type="predicted"/>
<dbReference type="InterPro" id="IPR021109">
    <property type="entry name" value="Peptidase_aspartic_dom_sf"/>
</dbReference>
<name>A0A0G1J4I9_9BACT</name>
<gene>
    <name evidence="1" type="ORF">UW60_C0022G0009</name>
</gene>
<dbReference type="EMBL" id="LCIY01000022">
    <property type="protein sequence ID" value="KKT66536.1"/>
    <property type="molecule type" value="Genomic_DNA"/>
</dbReference>
<protein>
    <submittedName>
        <fullName evidence="1">Preprotein translocase subunit SecA</fullName>
    </submittedName>
</protein>